<feature type="transmembrane region" description="Helical" evidence="6">
    <location>
        <begin position="216"/>
        <end position="241"/>
    </location>
</feature>
<feature type="transmembrane region" description="Helical" evidence="6">
    <location>
        <begin position="365"/>
        <end position="386"/>
    </location>
</feature>
<evidence type="ECO:0000313" key="7">
    <source>
        <dbReference type="EMBL" id="MEQ2429401.1"/>
    </source>
</evidence>
<reference evidence="7 8" key="1">
    <citation type="submission" date="2024-03" db="EMBL/GenBank/DDBJ databases">
        <title>Human intestinal bacterial collection.</title>
        <authorList>
            <person name="Pauvert C."/>
            <person name="Hitch T.C.A."/>
            <person name="Clavel T."/>
        </authorList>
    </citation>
    <scope>NUCLEOTIDE SEQUENCE [LARGE SCALE GENOMIC DNA]</scope>
    <source>
        <strain evidence="7 8">CLA-SR-H028</strain>
    </source>
</reference>
<feature type="transmembrane region" description="Helical" evidence="6">
    <location>
        <begin position="51"/>
        <end position="73"/>
    </location>
</feature>
<evidence type="ECO:0000256" key="2">
    <source>
        <dbReference type="ARBA" id="ARBA00022475"/>
    </source>
</evidence>
<keyword evidence="8" id="KW-1185">Reference proteome</keyword>
<feature type="transmembrane region" description="Helical" evidence="6">
    <location>
        <begin position="154"/>
        <end position="171"/>
    </location>
</feature>
<evidence type="ECO:0000256" key="6">
    <source>
        <dbReference type="SAM" id="Phobius"/>
    </source>
</evidence>
<keyword evidence="4 6" id="KW-1133">Transmembrane helix</keyword>
<keyword evidence="2" id="KW-1003">Cell membrane</keyword>
<dbReference type="InterPro" id="IPR050833">
    <property type="entry name" value="Poly_Biosynth_Transport"/>
</dbReference>
<comment type="subcellular location">
    <subcellularLocation>
        <location evidence="1">Cell membrane</location>
        <topology evidence="1">Multi-pass membrane protein</topology>
    </subcellularLocation>
</comment>
<organism evidence="7 8">
    <name type="scientific">Blautia caccae</name>
    <dbReference type="NCBI Taxonomy" id="3133175"/>
    <lineage>
        <taxon>Bacteria</taxon>
        <taxon>Bacillati</taxon>
        <taxon>Bacillota</taxon>
        <taxon>Clostridia</taxon>
        <taxon>Lachnospirales</taxon>
        <taxon>Lachnospiraceae</taxon>
        <taxon>Blautia</taxon>
    </lineage>
</organism>
<feature type="transmembrane region" description="Helical" evidence="6">
    <location>
        <begin position="21"/>
        <end position="45"/>
    </location>
</feature>
<feature type="transmembrane region" description="Helical" evidence="6">
    <location>
        <begin position="392"/>
        <end position="411"/>
    </location>
</feature>
<evidence type="ECO:0000256" key="5">
    <source>
        <dbReference type="ARBA" id="ARBA00023136"/>
    </source>
</evidence>
<feature type="transmembrane region" description="Helical" evidence="6">
    <location>
        <begin position="291"/>
        <end position="315"/>
    </location>
</feature>
<dbReference type="RefSeq" id="WP_148393367.1">
    <property type="nucleotide sequence ID" value="NZ_JBBMFP010000001.1"/>
</dbReference>
<keyword evidence="5 6" id="KW-0472">Membrane</keyword>
<dbReference type="EMBL" id="JBBMFP010000001">
    <property type="protein sequence ID" value="MEQ2429401.1"/>
    <property type="molecule type" value="Genomic_DNA"/>
</dbReference>
<feature type="transmembrane region" description="Helical" evidence="6">
    <location>
        <begin position="121"/>
        <end position="142"/>
    </location>
</feature>
<accession>A0ABV1DGB0</accession>
<proteinExistence type="predicted"/>
<evidence type="ECO:0000313" key="8">
    <source>
        <dbReference type="Proteomes" id="UP001457898"/>
    </source>
</evidence>
<feature type="transmembrane region" description="Helical" evidence="6">
    <location>
        <begin position="94"/>
        <end position="115"/>
    </location>
</feature>
<protein>
    <submittedName>
        <fullName evidence="7">Oligosaccharide flippase family protein</fullName>
    </submittedName>
</protein>
<dbReference type="PANTHER" id="PTHR30250">
    <property type="entry name" value="PST FAMILY PREDICTED COLANIC ACID TRANSPORTER"/>
    <property type="match status" value="1"/>
</dbReference>
<dbReference type="Proteomes" id="UP001457898">
    <property type="component" value="Unassembled WGS sequence"/>
</dbReference>
<feature type="transmembrane region" description="Helical" evidence="6">
    <location>
        <begin position="177"/>
        <end position="195"/>
    </location>
</feature>
<feature type="transmembrane region" description="Helical" evidence="6">
    <location>
        <begin position="261"/>
        <end position="279"/>
    </location>
</feature>
<sequence length="428" mass="47427">MKNNMKNDYNGGKKLSMKQSILWNSWGSMFYLGCQWLLTILVVRISGVDDAGLLSLAMSVSNIWYSLAVYGMRNFQVSDTNEKYSNGLYISSRIITSSTALFGCIAYTLVLSYSWEQKICIIIYFIYKISEALFDVFAGIYQKMWRLDYVGKSLTIRGVLTLGTFSLALFLSGNLVLTLLIMTVCCLLSVCLYDIHFAGKITDIKICWDKPKLMELLIECFPLVVYTMLSTAIGTIPRLFIERYLGNYKLGIYGSVATPTLIIQMGATYIFNPFVTLFAERYHQKNKKGFLNALFLCSSAVAGLAVTGVIGGKLFGKWGLELLLGEEVASHSELLIPLILCTVLTAFAWLLCGVLTAIRNFKGLVAGNAAAVAVSYISSIVMVRRYDMQGGSAALALATVVEIILLSLCLAKSVHDNFAVNEHTENWK</sequence>
<evidence type="ECO:0000256" key="3">
    <source>
        <dbReference type="ARBA" id="ARBA00022692"/>
    </source>
</evidence>
<evidence type="ECO:0000256" key="1">
    <source>
        <dbReference type="ARBA" id="ARBA00004651"/>
    </source>
</evidence>
<name>A0ABV1DGB0_9FIRM</name>
<comment type="caution">
    <text evidence="7">The sequence shown here is derived from an EMBL/GenBank/DDBJ whole genome shotgun (WGS) entry which is preliminary data.</text>
</comment>
<feature type="transmembrane region" description="Helical" evidence="6">
    <location>
        <begin position="335"/>
        <end position="358"/>
    </location>
</feature>
<gene>
    <name evidence="7" type="ORF">WMO65_00120</name>
</gene>
<evidence type="ECO:0000256" key="4">
    <source>
        <dbReference type="ARBA" id="ARBA00022989"/>
    </source>
</evidence>
<dbReference type="PANTHER" id="PTHR30250:SF11">
    <property type="entry name" value="O-ANTIGEN TRANSPORTER-RELATED"/>
    <property type="match status" value="1"/>
</dbReference>
<keyword evidence="3 6" id="KW-0812">Transmembrane</keyword>